<protein>
    <submittedName>
        <fullName evidence="1">Dimethyladenosine transferase</fullName>
    </submittedName>
</protein>
<dbReference type="EMBL" id="LZKJ01000116">
    <property type="protein sequence ID" value="OBI45928.1"/>
    <property type="molecule type" value="Genomic_DNA"/>
</dbReference>
<reference evidence="2" key="1">
    <citation type="submission" date="2016-06" db="EMBL/GenBank/DDBJ databases">
        <authorList>
            <person name="Sutton G."/>
            <person name="Brinkac L."/>
            <person name="Sanka R."/>
            <person name="Adams M."/>
            <person name="Lau E."/>
            <person name="Sam S."/>
            <person name="Sreng N."/>
            <person name="Him V."/>
            <person name="Kerleguer A."/>
            <person name="Cheng S."/>
        </authorList>
    </citation>
    <scope>NUCLEOTIDE SEQUENCE [LARGE SCALE GENOMIC DNA]</scope>
    <source>
        <strain evidence="2">E861</strain>
    </source>
</reference>
<comment type="caution">
    <text evidence="1">The sequence shown here is derived from an EMBL/GenBank/DDBJ whole genome shotgun (WGS) entry which is preliminary data.</text>
</comment>
<accession>A0A1A2Z8F0</accession>
<keyword evidence="1" id="KW-0808">Transferase</keyword>
<gene>
    <name evidence="1" type="ORF">A5707_22365</name>
</gene>
<sequence>MTITPVDTGPDQVSRTVEVHAPAAELFALVADPRRHQELDGSGTVGAGVSGPRQLAPGARFSTKMRLWGLRYRLTSTVTAVERDRLVEWSHPAGHHWRWEFAAISPTITRVTETFDYRDTGPVKDRLHFYERTGLAKRNAAGIEATLAKLRDRYTRRT</sequence>
<dbReference type="InterPro" id="IPR023393">
    <property type="entry name" value="START-like_dom_sf"/>
</dbReference>
<dbReference type="AlphaFoldDB" id="A0A1A2Z8F0"/>
<name>A0A1A2Z8F0_9MYCO</name>
<evidence type="ECO:0000313" key="1">
    <source>
        <dbReference type="EMBL" id="OBI45928.1"/>
    </source>
</evidence>
<dbReference type="Gene3D" id="3.30.530.20">
    <property type="match status" value="1"/>
</dbReference>
<dbReference type="Pfam" id="PF10604">
    <property type="entry name" value="Polyketide_cyc2"/>
    <property type="match status" value="1"/>
</dbReference>
<dbReference type="SUPFAM" id="SSF55961">
    <property type="entry name" value="Bet v1-like"/>
    <property type="match status" value="1"/>
</dbReference>
<dbReference type="GO" id="GO:0016740">
    <property type="term" value="F:transferase activity"/>
    <property type="evidence" value="ECO:0007669"/>
    <property type="project" value="UniProtKB-KW"/>
</dbReference>
<dbReference type="InterPro" id="IPR019587">
    <property type="entry name" value="Polyketide_cyclase/dehydratase"/>
</dbReference>
<proteinExistence type="predicted"/>
<dbReference type="OrthoDB" id="6624781at2"/>
<dbReference type="RefSeq" id="WP_065014747.1">
    <property type="nucleotide sequence ID" value="NZ_LZKJ01000116.1"/>
</dbReference>
<dbReference type="Proteomes" id="UP000093592">
    <property type="component" value="Unassembled WGS sequence"/>
</dbReference>
<evidence type="ECO:0000313" key="2">
    <source>
        <dbReference type="Proteomes" id="UP000093592"/>
    </source>
</evidence>
<organism evidence="1 2">
    <name type="scientific">Mycobacterium kyorinense</name>
    <dbReference type="NCBI Taxonomy" id="487514"/>
    <lineage>
        <taxon>Bacteria</taxon>
        <taxon>Bacillati</taxon>
        <taxon>Actinomycetota</taxon>
        <taxon>Actinomycetes</taxon>
        <taxon>Mycobacteriales</taxon>
        <taxon>Mycobacteriaceae</taxon>
        <taxon>Mycobacterium</taxon>
    </lineage>
</organism>